<dbReference type="GO" id="GO:0005737">
    <property type="term" value="C:cytoplasm"/>
    <property type="evidence" value="ECO:0007669"/>
    <property type="project" value="UniProtKB-SubCell"/>
</dbReference>
<evidence type="ECO:0000256" key="3">
    <source>
        <dbReference type="ARBA" id="ARBA00022490"/>
    </source>
</evidence>
<dbReference type="InterPro" id="IPR012842">
    <property type="entry name" value="T3SS_SctL/SctL2"/>
</dbReference>
<evidence type="ECO:0000313" key="8">
    <source>
        <dbReference type="Proteomes" id="UP000284002"/>
    </source>
</evidence>
<sequence>MLVRRRLSLGTGALLREPILRREDLADAQRASDVLLAAQAQAEALIAAAQTQCQRLLDQAAGEFWTQANDFLQALEDQRQALQISAVESAEAMLTLALTGLLDDTGVAERGRALVRHLAASQSYACNATLSCPPELFTDLQAWVADSRFAALWQLRDDPSMPPQTLRLSSDAGEFDLDWPGLLRCLLAQGD</sequence>
<evidence type="ECO:0000256" key="6">
    <source>
        <dbReference type="SAM" id="Coils"/>
    </source>
</evidence>
<comment type="subcellular location">
    <subcellularLocation>
        <location evidence="1">Cytoplasm</location>
    </subcellularLocation>
</comment>
<evidence type="ECO:0000256" key="1">
    <source>
        <dbReference type="ARBA" id="ARBA00004496"/>
    </source>
</evidence>
<dbReference type="Pfam" id="PF06188">
    <property type="entry name" value="HrpE"/>
    <property type="match status" value="1"/>
</dbReference>
<dbReference type="InterPro" id="IPR009335">
    <property type="entry name" value="T3SS_HrpE/ATPase_suE"/>
</dbReference>
<protein>
    <recommendedName>
        <fullName evidence="9">Type III secretion protein</fullName>
    </recommendedName>
</protein>
<dbReference type="NCBIfam" id="TIGR02499">
    <property type="entry name" value="HrpE_YscL_not"/>
    <property type="match status" value="1"/>
</dbReference>
<reference evidence="7 8" key="1">
    <citation type="submission" date="2016-10" db="EMBL/GenBank/DDBJ databases">
        <title>Comparative genome analysis of multiple Pseudomonas spp. focuses on biocontrol and plant growth promoting traits.</title>
        <authorList>
            <person name="Tao X.-Y."/>
            <person name="Taylor C.G."/>
        </authorList>
    </citation>
    <scope>NUCLEOTIDE SEQUENCE [LARGE SCALE GENOMIC DNA]</scope>
    <source>
        <strain evidence="7 8">36C6</strain>
    </source>
</reference>
<comment type="caution">
    <text evidence="7">The sequence shown here is derived from an EMBL/GenBank/DDBJ whole genome shotgun (WGS) entry which is preliminary data.</text>
</comment>
<feature type="coiled-coil region" evidence="6">
    <location>
        <begin position="39"/>
        <end position="92"/>
    </location>
</feature>
<keyword evidence="6" id="KW-0175">Coiled coil</keyword>
<dbReference type="Proteomes" id="UP000284002">
    <property type="component" value="Unassembled WGS sequence"/>
</dbReference>
<evidence type="ECO:0008006" key="9">
    <source>
        <dbReference type="Google" id="ProtNLM"/>
    </source>
</evidence>
<keyword evidence="3" id="KW-0963">Cytoplasm</keyword>
<accession>A0A423HMK6</accession>
<proteinExistence type="inferred from homology"/>
<gene>
    <name evidence="7" type="ORF">BK662_17850</name>
</gene>
<keyword evidence="2" id="KW-0813">Transport</keyword>
<evidence type="ECO:0000256" key="5">
    <source>
        <dbReference type="ARBA" id="ARBA00024335"/>
    </source>
</evidence>
<name>A0A423HMK6_9PSED</name>
<keyword evidence="4" id="KW-0653">Protein transport</keyword>
<evidence type="ECO:0000313" key="7">
    <source>
        <dbReference type="EMBL" id="RON14444.1"/>
    </source>
</evidence>
<dbReference type="EMBL" id="MOBM01000024">
    <property type="protein sequence ID" value="RON14444.1"/>
    <property type="molecule type" value="Genomic_DNA"/>
</dbReference>
<evidence type="ECO:0000256" key="2">
    <source>
        <dbReference type="ARBA" id="ARBA00022448"/>
    </source>
</evidence>
<dbReference type="GO" id="GO:0030254">
    <property type="term" value="P:protein secretion by the type III secretion system"/>
    <property type="evidence" value="ECO:0007669"/>
    <property type="project" value="InterPro"/>
</dbReference>
<dbReference type="RefSeq" id="WP_123359298.1">
    <property type="nucleotide sequence ID" value="NZ_MOBM01000024.1"/>
</dbReference>
<comment type="similarity">
    <text evidence="5">Belongs to the SctL stator family.</text>
</comment>
<organism evidence="7 8">
    <name type="scientific">Pseudomonas frederiksbergensis</name>
    <dbReference type="NCBI Taxonomy" id="104087"/>
    <lineage>
        <taxon>Bacteria</taxon>
        <taxon>Pseudomonadati</taxon>
        <taxon>Pseudomonadota</taxon>
        <taxon>Gammaproteobacteria</taxon>
        <taxon>Pseudomonadales</taxon>
        <taxon>Pseudomonadaceae</taxon>
        <taxon>Pseudomonas</taxon>
    </lineage>
</organism>
<evidence type="ECO:0000256" key="4">
    <source>
        <dbReference type="ARBA" id="ARBA00022927"/>
    </source>
</evidence>
<dbReference type="AlphaFoldDB" id="A0A423HMK6"/>